<organism evidence="1 2">
    <name type="scientific">Anoxybacillus andreesenii</name>
    <dbReference type="NCBI Taxonomy" id="1325932"/>
    <lineage>
        <taxon>Bacteria</taxon>
        <taxon>Bacillati</taxon>
        <taxon>Bacillota</taxon>
        <taxon>Bacilli</taxon>
        <taxon>Bacillales</taxon>
        <taxon>Anoxybacillaceae</taxon>
        <taxon>Anoxybacillus</taxon>
    </lineage>
</organism>
<dbReference type="RefSeq" id="WP_307149556.1">
    <property type="nucleotide sequence ID" value="NZ_JAUSTU010000004.1"/>
</dbReference>
<accession>A0ABT9V291</accession>
<reference evidence="1 2" key="1">
    <citation type="submission" date="2023-07" db="EMBL/GenBank/DDBJ databases">
        <title>Genomic Encyclopedia of Type Strains, Phase IV (KMG-IV): sequencing the most valuable type-strain genomes for metagenomic binning, comparative biology and taxonomic classification.</title>
        <authorList>
            <person name="Goeker M."/>
        </authorList>
    </citation>
    <scope>NUCLEOTIDE SEQUENCE [LARGE SCALE GENOMIC DNA]</scope>
    <source>
        <strain evidence="1 2">DSM 23948</strain>
    </source>
</reference>
<name>A0ABT9V291_9BACL</name>
<dbReference type="Proteomes" id="UP001231362">
    <property type="component" value="Unassembled WGS sequence"/>
</dbReference>
<evidence type="ECO:0000313" key="1">
    <source>
        <dbReference type="EMBL" id="MDQ0154980.1"/>
    </source>
</evidence>
<protein>
    <submittedName>
        <fullName evidence="1">Uncharacterized protein</fullName>
    </submittedName>
</protein>
<evidence type="ECO:0000313" key="2">
    <source>
        <dbReference type="Proteomes" id="UP001231362"/>
    </source>
</evidence>
<comment type="caution">
    <text evidence="1">The sequence shown here is derived from an EMBL/GenBank/DDBJ whole genome shotgun (WGS) entry which is preliminary data.</text>
</comment>
<proteinExistence type="predicted"/>
<keyword evidence="2" id="KW-1185">Reference proteome</keyword>
<sequence length="129" mass="15297">MNKRKPLAKDWRNRAVADWTVATFQAYLKDEHERRYGIAYTTRNYGIEGRWLKSMIAEHGAEVVRKFIDGCFEEYRPTAQYPGLSFSFMFSYQRARVLPRVLAEVARAKQSKERRQQAQIDVEELADWM</sequence>
<gene>
    <name evidence="1" type="ORF">J2S07_001284</name>
</gene>
<dbReference type="EMBL" id="JAUSTU010000004">
    <property type="protein sequence ID" value="MDQ0154980.1"/>
    <property type="molecule type" value="Genomic_DNA"/>
</dbReference>